<dbReference type="GeneID" id="18839201"/>
<feature type="transmembrane region" description="Helical" evidence="2">
    <location>
        <begin position="30"/>
        <end position="52"/>
    </location>
</feature>
<organism evidence="3 4">
    <name type="scientific">Dichomitus squalens (strain LYAD-421)</name>
    <name type="common">Western red white-rot fungus</name>
    <dbReference type="NCBI Taxonomy" id="732165"/>
    <lineage>
        <taxon>Eukaryota</taxon>
        <taxon>Fungi</taxon>
        <taxon>Dikarya</taxon>
        <taxon>Basidiomycota</taxon>
        <taxon>Agaricomycotina</taxon>
        <taxon>Agaricomycetes</taxon>
        <taxon>Polyporales</taxon>
        <taxon>Polyporaceae</taxon>
        <taxon>Dichomitus</taxon>
    </lineage>
</organism>
<dbReference type="RefSeq" id="XP_007366412.1">
    <property type="nucleotide sequence ID" value="XM_007366350.1"/>
</dbReference>
<protein>
    <submittedName>
        <fullName evidence="3">Uncharacterized protein</fullName>
    </submittedName>
</protein>
<dbReference type="Proteomes" id="UP000053319">
    <property type="component" value="Unassembled WGS sequence"/>
</dbReference>
<reference evidence="3 4" key="1">
    <citation type="journal article" date="2012" name="Science">
        <title>The Paleozoic origin of enzymatic lignin decomposition reconstructed from 31 fungal genomes.</title>
        <authorList>
            <person name="Floudas D."/>
            <person name="Binder M."/>
            <person name="Riley R."/>
            <person name="Barry K."/>
            <person name="Blanchette R.A."/>
            <person name="Henrissat B."/>
            <person name="Martinez A.T."/>
            <person name="Otillar R."/>
            <person name="Spatafora J.W."/>
            <person name="Yadav J.S."/>
            <person name="Aerts A."/>
            <person name="Benoit I."/>
            <person name="Boyd A."/>
            <person name="Carlson A."/>
            <person name="Copeland A."/>
            <person name="Coutinho P.M."/>
            <person name="de Vries R.P."/>
            <person name="Ferreira P."/>
            <person name="Findley K."/>
            <person name="Foster B."/>
            <person name="Gaskell J."/>
            <person name="Glotzer D."/>
            <person name="Gorecki P."/>
            <person name="Heitman J."/>
            <person name="Hesse C."/>
            <person name="Hori C."/>
            <person name="Igarashi K."/>
            <person name="Jurgens J.A."/>
            <person name="Kallen N."/>
            <person name="Kersten P."/>
            <person name="Kohler A."/>
            <person name="Kuees U."/>
            <person name="Kumar T.K.A."/>
            <person name="Kuo A."/>
            <person name="LaButti K."/>
            <person name="Larrondo L.F."/>
            <person name="Lindquist E."/>
            <person name="Ling A."/>
            <person name="Lombard V."/>
            <person name="Lucas S."/>
            <person name="Lundell T."/>
            <person name="Martin R."/>
            <person name="McLaughlin D.J."/>
            <person name="Morgenstern I."/>
            <person name="Morin E."/>
            <person name="Murat C."/>
            <person name="Nagy L.G."/>
            <person name="Nolan M."/>
            <person name="Ohm R.A."/>
            <person name="Patyshakuliyeva A."/>
            <person name="Rokas A."/>
            <person name="Ruiz-Duenas F.J."/>
            <person name="Sabat G."/>
            <person name="Salamov A."/>
            <person name="Samejima M."/>
            <person name="Schmutz J."/>
            <person name="Slot J.C."/>
            <person name="St John F."/>
            <person name="Stenlid J."/>
            <person name="Sun H."/>
            <person name="Sun S."/>
            <person name="Syed K."/>
            <person name="Tsang A."/>
            <person name="Wiebenga A."/>
            <person name="Young D."/>
            <person name="Pisabarro A."/>
            <person name="Eastwood D.C."/>
            <person name="Martin F."/>
            <person name="Cullen D."/>
            <person name="Grigoriev I.V."/>
            <person name="Hibbett D.S."/>
        </authorList>
    </citation>
    <scope>NUCLEOTIDE SEQUENCE [LARGE SCALE GENOMIC DNA]</scope>
    <source>
        <strain evidence="3 4">LYAD-421 SS1</strain>
    </source>
</reference>
<feature type="transmembrane region" description="Helical" evidence="2">
    <location>
        <begin position="64"/>
        <end position="87"/>
    </location>
</feature>
<keyword evidence="2" id="KW-0472">Membrane</keyword>
<evidence type="ECO:0000256" key="2">
    <source>
        <dbReference type="SAM" id="Phobius"/>
    </source>
</evidence>
<gene>
    <name evidence="3" type="ORF">DICSQDRAFT_170737</name>
</gene>
<dbReference type="HOGENOM" id="CLU_2346650_0_0_1"/>
<keyword evidence="2" id="KW-1133">Transmembrane helix</keyword>
<feature type="region of interest" description="Disordered" evidence="1">
    <location>
        <begin position="1"/>
        <end position="20"/>
    </location>
</feature>
<name>R7T124_DICSQ</name>
<evidence type="ECO:0000256" key="1">
    <source>
        <dbReference type="SAM" id="MobiDB-lite"/>
    </source>
</evidence>
<dbReference type="AlphaFoldDB" id="R7T124"/>
<feature type="compositionally biased region" description="Polar residues" evidence="1">
    <location>
        <begin position="1"/>
        <end position="17"/>
    </location>
</feature>
<dbReference type="KEGG" id="dsq:DICSQDRAFT_170737"/>
<accession>R7T124</accession>
<evidence type="ECO:0000313" key="4">
    <source>
        <dbReference type="Proteomes" id="UP000053319"/>
    </source>
</evidence>
<keyword evidence="2" id="KW-0812">Transmembrane</keyword>
<dbReference type="EMBL" id="JH719413">
    <property type="protein sequence ID" value="EJF60877.1"/>
    <property type="molecule type" value="Genomic_DNA"/>
</dbReference>
<evidence type="ECO:0000313" key="3">
    <source>
        <dbReference type="EMBL" id="EJF60877.1"/>
    </source>
</evidence>
<proteinExistence type="predicted"/>
<sequence>MALLLNSSASPCMNPSSGPIPDGQPLETTIGALLIGTFLGLVLFGIAAHQAWRYFIFGTDTKLLRGWVSSIMSGNMLGIFTGLIIVLCQRYSHQNFV</sequence>